<comment type="similarity">
    <text evidence="2">Belongs to the TRAFAC class translation factor GTPase superfamily. Classic translation factor GTPase family. BipA subfamily.</text>
</comment>
<evidence type="ECO:0000256" key="1">
    <source>
        <dbReference type="ARBA" id="ARBA00023134"/>
    </source>
</evidence>
<comment type="function">
    <text evidence="2">A 50S ribosomal subunit assembly protein with GTPase activity, required for 50S subunit assembly at low temperatures, may also play a role in translation. Binds GTP and analogs. Binds the 70S ribosome between the 30S and 50S subunits, in a similar position as ribosome-bound EF-G; it contacts a number of ribosomal proteins, both rRNAs and the A-site tRNA.</text>
</comment>
<comment type="subcellular location">
    <subcellularLocation>
        <location evidence="2">Cytoplasm</location>
    </subcellularLocation>
    <text evidence="2">Binds to ribosomes.</text>
</comment>
<dbReference type="InterPro" id="IPR000640">
    <property type="entry name" value="EFG_V-like"/>
</dbReference>
<dbReference type="InterPro" id="IPR047041">
    <property type="entry name" value="BipA_GTP-bd_dom"/>
</dbReference>
<dbReference type="Proteomes" id="UP000018769">
    <property type="component" value="Chromosome I"/>
</dbReference>
<reference evidence="4 5" key="1">
    <citation type="journal article" date="2015" name="Biol. Direct">
        <title>Babela massiliensis, a representative of a widespread bacterial phylum with unusual adaptations to parasitism in amoebae.</title>
        <authorList>
            <person name="Pagnier I."/>
            <person name="Yutin N."/>
            <person name="Croce O."/>
            <person name="Makarova K.S."/>
            <person name="Wolf Y.I."/>
            <person name="Benamar S."/>
            <person name="Raoult D."/>
            <person name="Koonin E.V."/>
            <person name="La Scola B."/>
        </authorList>
    </citation>
    <scope>NUCLEOTIDE SEQUENCE [LARGE SCALE GENOMIC DNA]</scope>
    <source>
        <strain evidence="5">BABL1</strain>
    </source>
</reference>
<dbReference type="InterPro" id="IPR005225">
    <property type="entry name" value="Small_GTP-bd"/>
</dbReference>
<keyword evidence="2" id="KW-0699">rRNA-binding</keyword>
<dbReference type="eggNOG" id="COG1217">
    <property type="taxonomic scope" value="Bacteria"/>
</dbReference>
<accession>V6DGG9</accession>
<gene>
    <name evidence="4" type="primary">typA</name>
    <name evidence="2" type="synonym">bipA</name>
    <name evidence="4" type="ORF">BABL1_gene_350</name>
</gene>
<dbReference type="GO" id="GO:0003924">
    <property type="term" value="F:GTPase activity"/>
    <property type="evidence" value="ECO:0007669"/>
    <property type="project" value="UniProtKB-UniRule"/>
</dbReference>
<feature type="domain" description="Tr-type G" evidence="3">
    <location>
        <begin position="7"/>
        <end position="200"/>
    </location>
</feature>
<dbReference type="InterPro" id="IPR047043">
    <property type="entry name" value="BipA_III"/>
</dbReference>
<dbReference type="CDD" id="cd01891">
    <property type="entry name" value="TypA_BipA"/>
    <property type="match status" value="1"/>
</dbReference>
<dbReference type="Pfam" id="PF03144">
    <property type="entry name" value="GTP_EFTU_D2"/>
    <property type="match status" value="1"/>
</dbReference>
<organism evidence="4 5">
    <name type="scientific">Candidatus Babela massiliensis</name>
    <dbReference type="NCBI Taxonomy" id="673862"/>
    <lineage>
        <taxon>Bacteria</taxon>
        <taxon>Candidatus Babelota</taxon>
        <taxon>Candidatus Babeliae</taxon>
        <taxon>Candidatus Babeliales</taxon>
        <taxon>Candidatus Babeliaceae</taxon>
        <taxon>Candidatus Babela</taxon>
    </lineage>
</organism>
<dbReference type="Pfam" id="PF00009">
    <property type="entry name" value="GTP_EFTU"/>
    <property type="match status" value="1"/>
</dbReference>
<dbReference type="InterPro" id="IPR042116">
    <property type="entry name" value="TypA/BipA_C"/>
</dbReference>
<proteinExistence type="inferred from homology"/>
<dbReference type="InterPro" id="IPR027417">
    <property type="entry name" value="P-loop_NTPase"/>
</dbReference>
<dbReference type="Gene3D" id="2.40.50.250">
    <property type="entry name" value="bipa protein"/>
    <property type="match status" value="1"/>
</dbReference>
<dbReference type="InterPro" id="IPR035647">
    <property type="entry name" value="EFG_III/V"/>
</dbReference>
<protein>
    <recommendedName>
        <fullName evidence="2">Large ribosomal subunit assembly factor BipA</fullName>
        <ecNumber evidence="2">3.6.5.-</ecNumber>
    </recommendedName>
    <alternativeName>
        <fullName evidence="2">GTP-binding protein BipA</fullName>
    </alternativeName>
</protein>
<dbReference type="GO" id="GO:0043022">
    <property type="term" value="F:ribosome binding"/>
    <property type="evidence" value="ECO:0007669"/>
    <property type="project" value="UniProtKB-UniRule"/>
</dbReference>
<dbReference type="GO" id="GO:0005829">
    <property type="term" value="C:cytosol"/>
    <property type="evidence" value="ECO:0007669"/>
    <property type="project" value="TreeGrafter"/>
</dbReference>
<dbReference type="FunFam" id="3.30.70.870:FF:000003">
    <property type="entry name" value="GTP-binding protein TypA"/>
    <property type="match status" value="1"/>
</dbReference>
<dbReference type="CDD" id="cd16263">
    <property type="entry name" value="BipA_III"/>
    <property type="match status" value="1"/>
</dbReference>
<dbReference type="InterPro" id="IPR035651">
    <property type="entry name" value="BipA_V"/>
</dbReference>
<dbReference type="CDD" id="cd03710">
    <property type="entry name" value="BipA_TypA_C"/>
    <property type="match status" value="1"/>
</dbReference>
<dbReference type="FunFam" id="3.30.70.240:FF:000002">
    <property type="entry name" value="GTP-binding protein TypA"/>
    <property type="match status" value="1"/>
</dbReference>
<dbReference type="InterPro" id="IPR000795">
    <property type="entry name" value="T_Tr_GTP-bd_dom"/>
</dbReference>
<dbReference type="HAMAP" id="MF_00849">
    <property type="entry name" value="BipA"/>
    <property type="match status" value="1"/>
</dbReference>
<dbReference type="SUPFAM" id="SSF52540">
    <property type="entry name" value="P-loop containing nucleoside triphosphate hydrolases"/>
    <property type="match status" value="1"/>
</dbReference>
<dbReference type="GO" id="GO:0000027">
    <property type="term" value="P:ribosomal large subunit assembly"/>
    <property type="evidence" value="ECO:0007669"/>
    <property type="project" value="UniProtKB-UniRule"/>
</dbReference>
<evidence type="ECO:0000313" key="5">
    <source>
        <dbReference type="Proteomes" id="UP000018769"/>
    </source>
</evidence>
<keyword evidence="2" id="KW-0820">tRNA-binding</keyword>
<dbReference type="NCBIfam" id="TIGR01394">
    <property type="entry name" value="TypA_BipA"/>
    <property type="match status" value="1"/>
</dbReference>
<dbReference type="HOGENOM" id="CLU_017016_4_0_7"/>
<dbReference type="GO" id="GO:0000049">
    <property type="term" value="F:tRNA binding"/>
    <property type="evidence" value="ECO:0007669"/>
    <property type="project" value="UniProtKB-KW"/>
</dbReference>
<dbReference type="NCBIfam" id="TIGR00231">
    <property type="entry name" value="small_GTP"/>
    <property type="match status" value="1"/>
</dbReference>
<dbReference type="InterPro" id="IPR031157">
    <property type="entry name" value="G_TR_CS"/>
</dbReference>
<dbReference type="InterPro" id="IPR006298">
    <property type="entry name" value="BipA"/>
</dbReference>
<dbReference type="AlphaFoldDB" id="V6DGG9"/>
<dbReference type="PANTHER" id="PTHR42908:SF8">
    <property type="entry name" value="TR-TYPE G DOMAIN-CONTAINING PROTEIN"/>
    <property type="match status" value="1"/>
</dbReference>
<keyword evidence="2" id="KW-0963">Cytoplasm</keyword>
<dbReference type="InterPro" id="IPR004161">
    <property type="entry name" value="EFTu-like_2"/>
</dbReference>
<dbReference type="SUPFAM" id="SSF50447">
    <property type="entry name" value="Translation proteins"/>
    <property type="match status" value="1"/>
</dbReference>
<dbReference type="Gene3D" id="3.30.70.870">
    <property type="entry name" value="Elongation Factor G (Translational Gtpase), domain 3"/>
    <property type="match status" value="1"/>
</dbReference>
<dbReference type="Gene3D" id="2.40.30.10">
    <property type="entry name" value="Translation factors"/>
    <property type="match status" value="1"/>
</dbReference>
<dbReference type="GO" id="GO:0019843">
    <property type="term" value="F:rRNA binding"/>
    <property type="evidence" value="ECO:0007669"/>
    <property type="project" value="UniProtKB-KW"/>
</dbReference>
<evidence type="ECO:0000259" key="3">
    <source>
        <dbReference type="PROSITE" id="PS51722"/>
    </source>
</evidence>
<dbReference type="PANTHER" id="PTHR42908">
    <property type="entry name" value="TRANSLATION ELONGATION FACTOR-RELATED"/>
    <property type="match status" value="1"/>
</dbReference>
<dbReference type="STRING" id="673862.BABL1_gene_350"/>
<dbReference type="KEGG" id="dpb:BABL1_gene_350"/>
<comment type="subunit">
    <text evidence="2">Monomer.</text>
</comment>
<dbReference type="PROSITE" id="PS00301">
    <property type="entry name" value="G_TR_1"/>
    <property type="match status" value="1"/>
</dbReference>
<evidence type="ECO:0000313" key="4">
    <source>
        <dbReference type="EMBL" id="CDK30665.1"/>
    </source>
</evidence>
<dbReference type="Gene3D" id="3.30.70.240">
    <property type="match status" value="1"/>
</dbReference>
<sequence length="599" mass="67418">MTMKKRNNVRNIAIIAHVDHGKTTLVDKMLRFTSTMDVLQDERVMDSNDIERERGITILAKNTGVVYGDYEINIVDTPGHSDFSGEVERTLQMVEGFLLLVDSAEGVLPGTRFVLMKALQLNLKPIVLINKIDRKDADIERTESEVHDLFLDLAINESQLDFPVLYGSSKLGFVTKDPNIQTNSMEPLFEAILNHIPAPESTEDYLQLLVTNLDHSDFLGTIAIGRVFNGQINVGQQFVACKDDYVSKPMKITKIYKFKGLSKVEVEQASFGDIVAVTGFNEPVTIGTTLCQVDKPIPHDYVKIDEPTLSMYISVNDSPFCGQEGKFLTSRQIKERLEKELKTNVALRVDTSDTTDSFKISGRGQLHLGILLENMRREGFEFQVSAPEVIYKTINGIKQEPIEYLVLDVQEEHQGVVMEFLGRKKAEMKNMTHYDNGRVKIEFEVPSRGLLGFRGQFLTDTRGTGIANFSFLGYQPYKGDIITRTKGALVSMDNGSVTAYALDTLQERGTLFVAPGDKVYQGMIIGEHSRDNDLDVNPTKQKKLTNMRASGTDDAVKLDPPRKMDLETCMEWIQPDELIEVTPQSIRLRKKVLRASMRK</sequence>
<name>V6DGG9_9BACT</name>
<keyword evidence="1 2" id="KW-0342">GTP-binding</keyword>
<dbReference type="PRINTS" id="PR00315">
    <property type="entry name" value="ELONGATNFCT"/>
</dbReference>
<dbReference type="PATRIC" id="fig|673862.3.peg.552"/>
<dbReference type="Gene3D" id="3.40.50.300">
    <property type="entry name" value="P-loop containing nucleotide triphosphate hydrolases"/>
    <property type="match status" value="1"/>
</dbReference>
<feature type="binding site" evidence="2">
    <location>
        <begin position="19"/>
        <end position="24"/>
    </location>
    <ligand>
        <name>GTP</name>
        <dbReference type="ChEBI" id="CHEBI:37565"/>
    </ligand>
</feature>
<keyword evidence="2" id="KW-0694">RNA-binding</keyword>
<dbReference type="SUPFAM" id="SSF54980">
    <property type="entry name" value="EF-G C-terminal domain-like"/>
    <property type="match status" value="2"/>
</dbReference>
<dbReference type="GO" id="GO:1990904">
    <property type="term" value="C:ribonucleoprotein complex"/>
    <property type="evidence" value="ECO:0007669"/>
    <property type="project" value="TreeGrafter"/>
</dbReference>
<dbReference type="EC" id="3.6.5.-" evidence="2"/>
<dbReference type="Pfam" id="PF00679">
    <property type="entry name" value="EFG_C"/>
    <property type="match status" value="1"/>
</dbReference>
<keyword evidence="2" id="KW-0547">Nucleotide-binding</keyword>
<dbReference type="GO" id="GO:0005525">
    <property type="term" value="F:GTP binding"/>
    <property type="evidence" value="ECO:0007669"/>
    <property type="project" value="UniProtKB-UniRule"/>
</dbReference>
<dbReference type="FunFam" id="2.40.50.250:FF:000001">
    <property type="entry name" value="GTP-binding protein TypA"/>
    <property type="match status" value="1"/>
</dbReference>
<dbReference type="CDD" id="cd03691">
    <property type="entry name" value="BipA_TypA_II"/>
    <property type="match status" value="1"/>
</dbReference>
<keyword evidence="5" id="KW-1185">Reference proteome</keyword>
<dbReference type="InterPro" id="IPR048876">
    <property type="entry name" value="BipA_C"/>
</dbReference>
<dbReference type="PROSITE" id="PS51722">
    <property type="entry name" value="G_TR_2"/>
    <property type="match status" value="1"/>
</dbReference>
<dbReference type="Pfam" id="PF21018">
    <property type="entry name" value="BipA_C"/>
    <property type="match status" value="1"/>
</dbReference>
<dbReference type="FunFam" id="3.40.50.300:FF:000055">
    <property type="entry name" value="GTP-binding protein TypA"/>
    <property type="match status" value="1"/>
</dbReference>
<comment type="catalytic activity">
    <reaction evidence="2">
        <text>GTP + H2O = GDP + phosphate + H(+)</text>
        <dbReference type="Rhea" id="RHEA:19669"/>
        <dbReference type="ChEBI" id="CHEBI:15377"/>
        <dbReference type="ChEBI" id="CHEBI:15378"/>
        <dbReference type="ChEBI" id="CHEBI:37565"/>
        <dbReference type="ChEBI" id="CHEBI:43474"/>
        <dbReference type="ChEBI" id="CHEBI:58189"/>
    </reaction>
</comment>
<evidence type="ECO:0000256" key="2">
    <source>
        <dbReference type="HAMAP-Rule" id="MF_00849"/>
    </source>
</evidence>
<dbReference type="EMBL" id="HG793133">
    <property type="protein sequence ID" value="CDK30665.1"/>
    <property type="molecule type" value="Genomic_DNA"/>
</dbReference>
<feature type="binding site" evidence="2">
    <location>
        <begin position="130"/>
        <end position="133"/>
    </location>
    <ligand>
        <name>GTP</name>
        <dbReference type="ChEBI" id="CHEBI:37565"/>
    </ligand>
</feature>
<keyword evidence="2" id="KW-0690">Ribosome biogenesis</keyword>
<keyword evidence="2" id="KW-0378">Hydrolase</keyword>
<dbReference type="InterPro" id="IPR009000">
    <property type="entry name" value="Transl_B-barrel_sf"/>
</dbReference>
<dbReference type="InterPro" id="IPR047042">
    <property type="entry name" value="BipA_II"/>
</dbReference>